<evidence type="ECO:0000259" key="20">
    <source>
        <dbReference type="Pfam" id="PF01207"/>
    </source>
</evidence>
<accession>A0A0C9WBY6</accession>
<feature type="binding site" evidence="18">
    <location>
        <position position="62"/>
    </location>
    <ligand>
        <name>FMN</name>
        <dbReference type="ChEBI" id="CHEBI:58210"/>
    </ligand>
</feature>
<keyword evidence="7 16" id="KW-0560">Oxidoreductase</keyword>
<dbReference type="AlphaFoldDB" id="A0A0C9WBY6"/>
<dbReference type="GO" id="GO:0102263">
    <property type="term" value="F:tRNA-dihydrouridine17 synthase activity"/>
    <property type="evidence" value="ECO:0007669"/>
    <property type="project" value="RHEA"/>
</dbReference>
<feature type="active site" description="Proton donor" evidence="17">
    <location>
        <position position="91"/>
    </location>
</feature>
<dbReference type="InterPro" id="IPR018517">
    <property type="entry name" value="tRNA_hU_synthase_CS"/>
</dbReference>
<evidence type="ECO:0000256" key="12">
    <source>
        <dbReference type="ARBA" id="ARBA00048342"/>
    </source>
</evidence>
<comment type="catalytic activity">
    <reaction evidence="12">
        <text>a 5,6-dihydrouridine in mRNA + NAD(+) = a uridine in mRNA + NADH + H(+)</text>
        <dbReference type="Rhea" id="RHEA:69851"/>
        <dbReference type="Rhea" id="RHEA-COMP:14658"/>
        <dbReference type="Rhea" id="RHEA-COMP:17789"/>
        <dbReference type="ChEBI" id="CHEBI:15378"/>
        <dbReference type="ChEBI" id="CHEBI:57540"/>
        <dbReference type="ChEBI" id="CHEBI:57945"/>
        <dbReference type="ChEBI" id="CHEBI:65315"/>
        <dbReference type="ChEBI" id="CHEBI:74443"/>
    </reaction>
    <physiologicalReaction direction="right-to-left" evidence="12">
        <dbReference type="Rhea" id="RHEA:69853"/>
    </physiologicalReaction>
</comment>
<evidence type="ECO:0000256" key="5">
    <source>
        <dbReference type="ARBA" id="ARBA00022694"/>
    </source>
</evidence>
<comment type="similarity">
    <text evidence="9">Belongs to the Dus family. Dus1 subfamily.</text>
</comment>
<dbReference type="PANTHER" id="PTHR11082">
    <property type="entry name" value="TRNA-DIHYDROURIDINE SYNTHASE"/>
    <property type="match status" value="1"/>
</dbReference>
<dbReference type="Gene3D" id="3.20.20.70">
    <property type="entry name" value="Aldolase class I"/>
    <property type="match status" value="1"/>
</dbReference>
<comment type="catalytic activity">
    <reaction evidence="15">
        <text>5,6-dihydrouridine(17) in tRNA + NADP(+) = uridine(17) in tRNA + NADPH + H(+)</text>
        <dbReference type="Rhea" id="RHEA:53368"/>
        <dbReference type="Rhea" id="RHEA-COMP:13541"/>
        <dbReference type="Rhea" id="RHEA-COMP:13542"/>
        <dbReference type="ChEBI" id="CHEBI:15378"/>
        <dbReference type="ChEBI" id="CHEBI:57783"/>
        <dbReference type="ChEBI" id="CHEBI:58349"/>
        <dbReference type="ChEBI" id="CHEBI:65315"/>
        <dbReference type="ChEBI" id="CHEBI:74443"/>
        <dbReference type="EC" id="1.3.1.88"/>
    </reaction>
    <physiologicalReaction direction="right-to-left" evidence="15">
        <dbReference type="Rhea" id="RHEA:53370"/>
    </physiologicalReaction>
</comment>
<comment type="catalytic activity">
    <reaction evidence="10">
        <text>5,6-dihydrouridine(17) in tRNA + NAD(+) = uridine(17) in tRNA + NADH + H(+)</text>
        <dbReference type="Rhea" id="RHEA:53372"/>
        <dbReference type="Rhea" id="RHEA-COMP:13541"/>
        <dbReference type="Rhea" id="RHEA-COMP:13542"/>
        <dbReference type="ChEBI" id="CHEBI:15378"/>
        <dbReference type="ChEBI" id="CHEBI:57540"/>
        <dbReference type="ChEBI" id="CHEBI:57945"/>
        <dbReference type="ChEBI" id="CHEBI:65315"/>
        <dbReference type="ChEBI" id="CHEBI:74443"/>
        <dbReference type="EC" id="1.3.1.88"/>
    </reaction>
    <physiologicalReaction direction="right-to-left" evidence="10">
        <dbReference type="Rhea" id="RHEA:53374"/>
    </physiologicalReaction>
</comment>
<feature type="domain" description="DUS-like FMN-binding" evidence="20">
    <location>
        <begin position="1"/>
        <end position="279"/>
    </location>
</feature>
<evidence type="ECO:0000256" key="17">
    <source>
        <dbReference type="PIRSR" id="PIRSR006621-1"/>
    </source>
</evidence>
<evidence type="ECO:0000256" key="14">
    <source>
        <dbReference type="ARBA" id="ARBA00049447"/>
    </source>
</evidence>
<dbReference type="SUPFAM" id="SSF51395">
    <property type="entry name" value="FMN-linked oxidoreductases"/>
    <property type="match status" value="1"/>
</dbReference>
<evidence type="ECO:0000256" key="9">
    <source>
        <dbReference type="ARBA" id="ARBA00038313"/>
    </source>
</evidence>
<dbReference type="GO" id="GO:0050660">
    <property type="term" value="F:flavin adenine dinucleotide binding"/>
    <property type="evidence" value="ECO:0007669"/>
    <property type="project" value="InterPro"/>
</dbReference>
<reference evidence="21 22" key="1">
    <citation type="submission" date="2014-04" db="EMBL/GenBank/DDBJ databases">
        <title>Evolutionary Origins and Diversification of the Mycorrhizal Mutualists.</title>
        <authorList>
            <consortium name="DOE Joint Genome Institute"/>
            <consortium name="Mycorrhizal Genomics Consortium"/>
            <person name="Kohler A."/>
            <person name="Kuo A."/>
            <person name="Nagy L.G."/>
            <person name="Floudas D."/>
            <person name="Copeland A."/>
            <person name="Barry K.W."/>
            <person name="Cichocki N."/>
            <person name="Veneault-Fourrey C."/>
            <person name="LaButti K."/>
            <person name="Lindquist E.A."/>
            <person name="Lipzen A."/>
            <person name="Lundell T."/>
            <person name="Morin E."/>
            <person name="Murat C."/>
            <person name="Riley R."/>
            <person name="Ohm R."/>
            <person name="Sun H."/>
            <person name="Tunlid A."/>
            <person name="Henrissat B."/>
            <person name="Grigoriev I.V."/>
            <person name="Hibbett D.S."/>
            <person name="Martin F."/>
        </authorList>
    </citation>
    <scope>NUCLEOTIDE SEQUENCE [LARGE SCALE GENOMIC DNA]</scope>
    <source>
        <strain evidence="21 22">MD-312</strain>
    </source>
</reference>
<comment type="catalytic activity">
    <reaction evidence="13">
        <text>5,6-dihydrouridine(16) in tRNA + NAD(+) = uridine(16) in tRNA + NADH + H(+)</text>
        <dbReference type="Rhea" id="RHEA:53380"/>
        <dbReference type="Rhea" id="RHEA-COMP:13543"/>
        <dbReference type="Rhea" id="RHEA-COMP:13544"/>
        <dbReference type="ChEBI" id="CHEBI:15378"/>
        <dbReference type="ChEBI" id="CHEBI:57540"/>
        <dbReference type="ChEBI" id="CHEBI:57945"/>
        <dbReference type="ChEBI" id="CHEBI:65315"/>
        <dbReference type="ChEBI" id="CHEBI:74443"/>
        <dbReference type="EC" id="1.3.1.88"/>
    </reaction>
    <physiologicalReaction direction="right-to-left" evidence="13">
        <dbReference type="Rhea" id="RHEA:53382"/>
    </physiologicalReaction>
</comment>
<dbReference type="PANTHER" id="PTHR11082:SF5">
    <property type="entry name" value="TRNA-DIHYDROURIDINE(16_17) SYNTHASE [NAD(P)(+)]-LIKE"/>
    <property type="match status" value="1"/>
</dbReference>
<dbReference type="GO" id="GO:0106414">
    <property type="term" value="F:mRNA dihydrouridine synthase activity"/>
    <property type="evidence" value="ECO:0007669"/>
    <property type="project" value="RHEA"/>
</dbReference>
<evidence type="ECO:0000256" key="8">
    <source>
        <dbReference type="ARBA" id="ARBA00023027"/>
    </source>
</evidence>
<keyword evidence="6" id="KW-0521">NADP</keyword>
<dbReference type="PROSITE" id="PS01136">
    <property type="entry name" value="UPF0034"/>
    <property type="match status" value="1"/>
</dbReference>
<dbReference type="PIRSF" id="PIRSF006621">
    <property type="entry name" value="Dus"/>
    <property type="match status" value="1"/>
</dbReference>
<gene>
    <name evidence="21" type="ORF">HYDPIDRAFT_176966</name>
</gene>
<keyword evidence="4" id="KW-0507">mRNA processing</keyword>
<keyword evidence="2 16" id="KW-0285">Flavoprotein</keyword>
<evidence type="ECO:0000256" key="18">
    <source>
        <dbReference type="PIRSR" id="PIRSR006621-2"/>
    </source>
</evidence>
<evidence type="ECO:0000256" key="16">
    <source>
        <dbReference type="PIRNR" id="PIRNR006621"/>
    </source>
</evidence>
<evidence type="ECO:0000256" key="15">
    <source>
        <dbReference type="ARBA" id="ARBA00049467"/>
    </source>
</evidence>
<evidence type="ECO:0000256" key="1">
    <source>
        <dbReference type="ARBA" id="ARBA00001917"/>
    </source>
</evidence>
<keyword evidence="3 16" id="KW-0288">FMN</keyword>
<feature type="binding site" evidence="18">
    <location>
        <position position="159"/>
    </location>
    <ligand>
        <name>FMN</name>
        <dbReference type="ChEBI" id="CHEBI:58210"/>
    </ligand>
</feature>
<protein>
    <recommendedName>
        <fullName evidence="16">tRNA-dihydrouridine synthase</fullName>
        <ecNumber evidence="16">1.3.1.-</ecNumber>
    </recommendedName>
</protein>
<dbReference type="HOGENOM" id="CLU_013299_5_0_1"/>
<dbReference type="Proteomes" id="UP000053820">
    <property type="component" value="Unassembled WGS sequence"/>
</dbReference>
<organism evidence="21 22">
    <name type="scientific">Hydnomerulius pinastri MD-312</name>
    <dbReference type="NCBI Taxonomy" id="994086"/>
    <lineage>
        <taxon>Eukaryota</taxon>
        <taxon>Fungi</taxon>
        <taxon>Dikarya</taxon>
        <taxon>Basidiomycota</taxon>
        <taxon>Agaricomycotina</taxon>
        <taxon>Agaricomycetes</taxon>
        <taxon>Agaricomycetidae</taxon>
        <taxon>Boletales</taxon>
        <taxon>Boletales incertae sedis</taxon>
        <taxon>Leucogyrophana</taxon>
    </lineage>
</organism>
<evidence type="ECO:0000256" key="6">
    <source>
        <dbReference type="ARBA" id="ARBA00022857"/>
    </source>
</evidence>
<keyword evidence="22" id="KW-1185">Reference proteome</keyword>
<sequence>MVNQSDAPFRLLTRRYGATLTYTQMLDPNQLLNDREYLEFHLRDLQSTHHGWDVYTRPVIVQLCGNDPEVVVKAAKQVQTYCDGIDLNLGCPQEHAREGHFGGYLLNKKDWPLINSIVSAMSHSLAVPSSAKIRLCASAKTVDLGRLLEHAGASWVTLHARHVSAKRRRQGAADLDAVQELKDALTVPVVSNGNVRTFSDIHDNMAYTRADGAMVGETLLGNPCLFSGDDIRDPVHMSLEYLDICKVLPEVTTLKTIQAHVRHIIEFQCVRRPWYSKFRLALNECDSVDEIEALLRGKAGKAPGVAEEPESRDPEDEHKDSNLDDLGDTFDHVSYSG</sequence>
<feature type="compositionally biased region" description="Basic and acidic residues" evidence="19">
    <location>
        <begin position="309"/>
        <end position="322"/>
    </location>
</feature>
<evidence type="ECO:0000256" key="3">
    <source>
        <dbReference type="ARBA" id="ARBA00022643"/>
    </source>
</evidence>
<comment type="catalytic activity">
    <reaction evidence="14">
        <text>a 5,6-dihydrouridine in mRNA + NADP(+) = a uridine in mRNA + NADPH + H(+)</text>
        <dbReference type="Rhea" id="RHEA:69855"/>
        <dbReference type="Rhea" id="RHEA-COMP:14658"/>
        <dbReference type="Rhea" id="RHEA-COMP:17789"/>
        <dbReference type="ChEBI" id="CHEBI:15378"/>
        <dbReference type="ChEBI" id="CHEBI:57783"/>
        <dbReference type="ChEBI" id="CHEBI:58349"/>
        <dbReference type="ChEBI" id="CHEBI:65315"/>
        <dbReference type="ChEBI" id="CHEBI:74443"/>
    </reaction>
    <physiologicalReaction direction="right-to-left" evidence="14">
        <dbReference type="Rhea" id="RHEA:69857"/>
    </physiologicalReaction>
</comment>
<evidence type="ECO:0000313" key="21">
    <source>
        <dbReference type="EMBL" id="KIJ61601.1"/>
    </source>
</evidence>
<dbReference type="Pfam" id="PF01207">
    <property type="entry name" value="Dus"/>
    <property type="match status" value="1"/>
</dbReference>
<dbReference type="InterPro" id="IPR035587">
    <property type="entry name" value="DUS-like_FMN-bd"/>
</dbReference>
<evidence type="ECO:0000256" key="19">
    <source>
        <dbReference type="SAM" id="MobiDB-lite"/>
    </source>
</evidence>
<dbReference type="OrthoDB" id="272303at2759"/>
<comment type="similarity">
    <text evidence="16">Belongs to the dus family.</text>
</comment>
<dbReference type="GO" id="GO:0102262">
    <property type="term" value="F:tRNA-dihydrouridine16 synthase activity"/>
    <property type="evidence" value="ECO:0007669"/>
    <property type="project" value="RHEA"/>
</dbReference>
<proteinExistence type="inferred from homology"/>
<feature type="region of interest" description="Disordered" evidence="19">
    <location>
        <begin position="299"/>
        <end position="337"/>
    </location>
</feature>
<feature type="binding site" evidence="18">
    <location>
        <position position="132"/>
    </location>
    <ligand>
        <name>FMN</name>
        <dbReference type="ChEBI" id="CHEBI:58210"/>
    </ligand>
</feature>
<keyword evidence="8" id="KW-0520">NAD</keyword>
<evidence type="ECO:0000256" key="13">
    <source>
        <dbReference type="ARBA" id="ARBA00048934"/>
    </source>
</evidence>
<keyword evidence="5 16" id="KW-0819">tRNA processing</keyword>
<dbReference type="CDD" id="cd02801">
    <property type="entry name" value="DUS_like_FMN"/>
    <property type="match status" value="1"/>
</dbReference>
<name>A0A0C9WBY6_9AGAM</name>
<dbReference type="InterPro" id="IPR013785">
    <property type="entry name" value="Aldolase_TIM"/>
</dbReference>
<evidence type="ECO:0000313" key="22">
    <source>
        <dbReference type="Proteomes" id="UP000053820"/>
    </source>
</evidence>
<comment type="catalytic activity">
    <reaction evidence="11">
        <text>5,6-dihydrouridine(16) in tRNA + NADP(+) = uridine(16) in tRNA + NADPH + H(+)</text>
        <dbReference type="Rhea" id="RHEA:53376"/>
        <dbReference type="Rhea" id="RHEA-COMP:13543"/>
        <dbReference type="Rhea" id="RHEA-COMP:13544"/>
        <dbReference type="ChEBI" id="CHEBI:15378"/>
        <dbReference type="ChEBI" id="CHEBI:57783"/>
        <dbReference type="ChEBI" id="CHEBI:58349"/>
        <dbReference type="ChEBI" id="CHEBI:65315"/>
        <dbReference type="ChEBI" id="CHEBI:74443"/>
        <dbReference type="EC" id="1.3.1.88"/>
    </reaction>
    <physiologicalReaction direction="right-to-left" evidence="11">
        <dbReference type="Rhea" id="RHEA:53378"/>
    </physiologicalReaction>
</comment>
<keyword evidence="18" id="KW-0547">Nucleotide-binding</keyword>
<dbReference type="EC" id="1.3.1.-" evidence="16"/>
<dbReference type="InterPro" id="IPR001269">
    <property type="entry name" value="DUS_fam"/>
</dbReference>
<dbReference type="GO" id="GO:0006397">
    <property type="term" value="P:mRNA processing"/>
    <property type="evidence" value="ECO:0007669"/>
    <property type="project" value="UniProtKB-KW"/>
</dbReference>
<dbReference type="EMBL" id="KN839861">
    <property type="protein sequence ID" value="KIJ61601.1"/>
    <property type="molecule type" value="Genomic_DNA"/>
</dbReference>
<evidence type="ECO:0000256" key="11">
    <source>
        <dbReference type="ARBA" id="ARBA00047652"/>
    </source>
</evidence>
<evidence type="ECO:0000256" key="7">
    <source>
        <dbReference type="ARBA" id="ARBA00023002"/>
    </source>
</evidence>
<evidence type="ECO:0000256" key="4">
    <source>
        <dbReference type="ARBA" id="ARBA00022664"/>
    </source>
</evidence>
<evidence type="ECO:0000256" key="10">
    <source>
        <dbReference type="ARBA" id="ARBA00047287"/>
    </source>
</evidence>
<comment type="function">
    <text evidence="16">Catalyzes the synthesis of dihydrouridine, a modified base found in the D-loop of most tRNAs.</text>
</comment>
<evidence type="ECO:0000256" key="2">
    <source>
        <dbReference type="ARBA" id="ARBA00022630"/>
    </source>
</evidence>
<comment type="cofactor">
    <cofactor evidence="1 16 18">
        <name>FMN</name>
        <dbReference type="ChEBI" id="CHEBI:58210"/>
    </cofactor>
</comment>